<dbReference type="EMBL" id="JAWDGP010006836">
    <property type="protein sequence ID" value="KAK3734764.1"/>
    <property type="molecule type" value="Genomic_DNA"/>
</dbReference>
<evidence type="ECO:0000313" key="2">
    <source>
        <dbReference type="Proteomes" id="UP001283361"/>
    </source>
</evidence>
<gene>
    <name evidence="1" type="ORF">RRG08_059941</name>
</gene>
<dbReference type="Proteomes" id="UP001283361">
    <property type="component" value="Unassembled WGS sequence"/>
</dbReference>
<dbReference type="AlphaFoldDB" id="A0AAE0Y6J5"/>
<protein>
    <submittedName>
        <fullName evidence="1">Uncharacterized protein</fullName>
    </submittedName>
</protein>
<evidence type="ECO:0000313" key="1">
    <source>
        <dbReference type="EMBL" id="KAK3734764.1"/>
    </source>
</evidence>
<keyword evidence="2" id="KW-1185">Reference proteome</keyword>
<sequence>MADRIHHSMWDWVCSVDVRMLSRFLFEFDSGSSEIGKATSHPATACLLVSHERRILVLSKSVCLLRGTRRFVYRGRSFFFSSSLLEDDRIPERCQTARAGLSSSLEINRMFSTRKFQDSAGETRAHDDNGPLRGSRQWLTRSLRARRCEALCGVPLFRGFPRKYYSTRPLSSATNDSHDDILPLTFYCMDLGLQSGFLRDGMSLNLTYNIVETLLLAVCL</sequence>
<reference evidence="1" key="1">
    <citation type="journal article" date="2023" name="G3 (Bethesda)">
        <title>A reference genome for the long-term kleptoplast-retaining sea slug Elysia crispata morphotype clarki.</title>
        <authorList>
            <person name="Eastman K.E."/>
            <person name="Pendleton A.L."/>
            <person name="Shaikh M.A."/>
            <person name="Suttiyut T."/>
            <person name="Ogas R."/>
            <person name="Tomko P."/>
            <person name="Gavelis G."/>
            <person name="Widhalm J.R."/>
            <person name="Wisecaver J.H."/>
        </authorList>
    </citation>
    <scope>NUCLEOTIDE SEQUENCE</scope>
    <source>
        <strain evidence="1">ECLA1</strain>
    </source>
</reference>
<comment type="caution">
    <text evidence="1">The sequence shown here is derived from an EMBL/GenBank/DDBJ whole genome shotgun (WGS) entry which is preliminary data.</text>
</comment>
<name>A0AAE0Y6J5_9GAST</name>
<accession>A0AAE0Y6J5</accession>
<proteinExistence type="predicted"/>
<organism evidence="1 2">
    <name type="scientific">Elysia crispata</name>
    <name type="common">lettuce slug</name>
    <dbReference type="NCBI Taxonomy" id="231223"/>
    <lineage>
        <taxon>Eukaryota</taxon>
        <taxon>Metazoa</taxon>
        <taxon>Spiralia</taxon>
        <taxon>Lophotrochozoa</taxon>
        <taxon>Mollusca</taxon>
        <taxon>Gastropoda</taxon>
        <taxon>Heterobranchia</taxon>
        <taxon>Euthyneura</taxon>
        <taxon>Panpulmonata</taxon>
        <taxon>Sacoglossa</taxon>
        <taxon>Placobranchoidea</taxon>
        <taxon>Plakobranchidae</taxon>
        <taxon>Elysia</taxon>
    </lineage>
</organism>